<dbReference type="InterPro" id="IPR036366">
    <property type="entry name" value="PGBDSf"/>
</dbReference>
<evidence type="ECO:0000313" key="2">
    <source>
        <dbReference type="EMBL" id="KKQ34901.1"/>
    </source>
</evidence>
<dbReference type="AlphaFoldDB" id="A0A0G0K2N2"/>
<accession>A0A0G0K2N2</accession>
<dbReference type="EMBL" id="LBTF01000032">
    <property type="protein sequence ID" value="KKQ34901.1"/>
    <property type="molecule type" value="Genomic_DNA"/>
</dbReference>
<name>A0A0G0K2N2_9BACT</name>
<comment type="caution">
    <text evidence="2">The sequence shown here is derived from an EMBL/GenBank/DDBJ whole genome shotgun (WGS) entry which is preliminary data.</text>
</comment>
<organism evidence="2 3">
    <name type="scientific">Candidatus Nomurabacteria bacterium GW2011_GWB1_37_5</name>
    <dbReference type="NCBI Taxonomy" id="1618742"/>
    <lineage>
        <taxon>Bacteria</taxon>
        <taxon>Candidatus Nomuraibacteriota</taxon>
    </lineage>
</organism>
<dbReference type="InterPro" id="IPR002477">
    <property type="entry name" value="Peptidoglycan-bd-like"/>
</dbReference>
<sequence length="444" mass="49477">MKKYRYIFILFVLGLLITPFSINAAGIYSFNSNLSIGSRGSGVVALQNTLIQKGFSLGLVDGSFGPKTKQAVILFQITKGLTPDGYVGPKTRNILNNDNLSIITVAPNKQNSVNLLPVAPIIVNSNLTADCNQNKFNAAFVLVSPDPSDQKTNEFLTFLEDLKGKFEQAFKGATYDLATMNVEDIFITKTGSEDYINNPSQINLQNVTKDLISKNGDKYNFVYVFTTYDPQTNSQYFAQVKNIIKNIGFSTFDNSKYYGSSGKLLGVSLNGDFLSRYKSMLNRPDMLSRQLPTDAPFGISDLIHETGHQWCCHLGDKFSGNGDKSKIEIIGLDGSHYYTGLESPAKTRDVLSSLPWVLDENSGTYFLEKLTTINDFGFSHYPIRYHPITLYAMGLLSKDQYSKEFKIFDTDEKQGSMKDADVEIYSKTSVNDIIKIFGERTCSQ</sequence>
<gene>
    <name evidence="2" type="ORF">US50_C0032G0005</name>
</gene>
<proteinExistence type="predicted"/>
<dbReference type="Pfam" id="PF01471">
    <property type="entry name" value="PG_binding_1"/>
    <property type="match status" value="1"/>
</dbReference>
<reference evidence="2 3" key="1">
    <citation type="journal article" date="2015" name="Nature">
        <title>rRNA introns, odd ribosomes, and small enigmatic genomes across a large radiation of phyla.</title>
        <authorList>
            <person name="Brown C.T."/>
            <person name="Hug L.A."/>
            <person name="Thomas B.C."/>
            <person name="Sharon I."/>
            <person name="Castelle C.J."/>
            <person name="Singh A."/>
            <person name="Wilkins M.J."/>
            <person name="Williams K.H."/>
            <person name="Banfield J.F."/>
        </authorList>
    </citation>
    <scope>NUCLEOTIDE SEQUENCE [LARGE SCALE GENOMIC DNA]</scope>
</reference>
<dbReference type="InterPro" id="IPR036365">
    <property type="entry name" value="PGBD-like_sf"/>
</dbReference>
<dbReference type="SUPFAM" id="SSF47090">
    <property type="entry name" value="PGBD-like"/>
    <property type="match status" value="1"/>
</dbReference>
<dbReference type="Gene3D" id="1.10.101.10">
    <property type="entry name" value="PGBD-like superfamily/PGBD"/>
    <property type="match status" value="1"/>
</dbReference>
<feature type="domain" description="Peptidoglycan binding-like" evidence="1">
    <location>
        <begin position="39"/>
        <end position="95"/>
    </location>
</feature>
<dbReference type="Proteomes" id="UP000033876">
    <property type="component" value="Unassembled WGS sequence"/>
</dbReference>
<evidence type="ECO:0000313" key="3">
    <source>
        <dbReference type="Proteomes" id="UP000033876"/>
    </source>
</evidence>
<protein>
    <submittedName>
        <fullName evidence="2">NLP/P60 protein</fullName>
    </submittedName>
</protein>
<evidence type="ECO:0000259" key="1">
    <source>
        <dbReference type="Pfam" id="PF01471"/>
    </source>
</evidence>